<dbReference type="Proteomes" id="UP001515480">
    <property type="component" value="Unassembled WGS sequence"/>
</dbReference>
<reference evidence="10 11" key="1">
    <citation type="journal article" date="2024" name="Science">
        <title>Giant polyketide synthase enzymes in the biosynthesis of giant marine polyether toxins.</title>
        <authorList>
            <person name="Fallon T.R."/>
            <person name="Shende V.V."/>
            <person name="Wierzbicki I.H."/>
            <person name="Pendleton A.L."/>
            <person name="Watervoot N.F."/>
            <person name="Auber R.P."/>
            <person name="Gonzalez D.J."/>
            <person name="Wisecaver J.H."/>
            <person name="Moore B.S."/>
        </authorList>
    </citation>
    <scope>NUCLEOTIDE SEQUENCE [LARGE SCALE GENOMIC DNA]</scope>
    <source>
        <strain evidence="10 11">12B1</strain>
    </source>
</reference>
<keyword evidence="5 7" id="KW-0539">Nucleus</keyword>
<sequence length="2264" mass="233310">MVRSIPSLLYSSEAAGAMDSAQLRSLGSSALLELDVALSAAGRNAPLPSGTFARFERILVGDEPPPPREMLTAAAAARLDRQLDALLRALSLVLLHRAALKALEFLIRVYAVHRHRATSLLAAVLPYHTTRPYARAVALLAPHLPADSPWGWLTPAPLSRDALVARCTSGRAHAAPLLRAICDLAAAAAAAPEATSATERFEGGVVASFSAVTLLEALPAALGGGDALLTPIVQLAATLLSAAAPPQGQATGMLLLAHLSLHAPLAAAAAAAFAKRLAALVAAADDAAAAEPPLLCLLLLLRAQDGAPHALLPAGLTRPPAEADDPALAAFVALSRRYDVTLLLPSVLLSLAAHRPATDPRALALLRQLPLESEEMAATMATVLFSLRACGHADAAAWLWEMLGAATAAAAAAAAPNSLRDPSAAKRILALQELADGRHDVCAASGADADLGQLLLERMSDGPAVVAALLALPRLAAKLPEPGRRRALYAQARPTPPQQHSTASHNHSTSHTLLYPSTASHHITSTQDLPSAPNIPPAPHLCRQLRGAAEQLIKGAALAALAADGAPRLSLLAPTLALCCELPDSTPPDAICAPPPLSLALLEGLPSAPPPTDDSKANKAAVCAWRGAVLSKMTANCGEKELLLLSAVLMRSSTTLPALQLAAAAIAARPAALASGAVAPALIAACRHLTLRPDTPLLAPPPLPADGAPPPHASSAAATSSQLVWWLCSRIASPSAAATRGSASLARQLTCLCLGGGGGGAAAAMLRLSQVWPAHSLLVGLATLWAPPPSAPRAHAAPLAAAAPHAARWRRVRLRALQLTAAQLRALAAAAAAPADAAPTPSRRTRGKNGKAEPPEEAAAASPAAAAVGAAVEQLLPLLLPVAAGADALLAAVAADCLRALSAAVRAAFGPEPKDSIEPTTAPLPGLERRAGVSSTDFPIRPLGMRHAAVILSFLVASGTSSSLIPRLASLPADTARQLLHSLSSHVAAALSSVLAAASDSSTPHAARPWPCGGVAASLVALLSAAVRVFAARSASMTDEDVAISDGEISSAVRPALLVSLQLMRSTASGLVVVPELLTECVGLAVRRFNLRVPIVAPAKKGKAADAAVAQMGVQELLSAFTLPVDLASLPLVLLPVQLAAASALTPELYRALPVAIQTQVFTALCTALHHRPPLSSLEWLPGRRDSAEAAEAMVARAAAAAAAALQAAAVALPILGDTFAAVIGGATDVGKQRPRASPPPDGEAAADAPSAADTQWMGRCGAALEVLSAQGTSATATPAELVAPLVELLRLLWYSRWAGAEADEAEYLAQLVLSTLCDAASRISLADPSSAPKEDSDAATVSRLMDLPLILDHLHARPRVATDALRLLRLGAALLPHAELLKLAPLLAASSERALQPRPSMSAMLGATGDTDGGVEVAQRAIVTLLPLLLQRGLQLHSLLRQWTRLVLRHPSSRWLPLLKALLDAIASANPTDACAAEHLHCVLLLLLCPAAAADPSDKSAKLNGEELSQLAHMLCNGAPPQVQLRLCTLLIGSARDVASGTASADETGLPAAAYTAQTDAAVFHFVQAQLEQQQLRSKAAASADQAALEAAAHELFHKLALEVEFASASAASASNPSSPPATPASMRVHRYRSSQGSLEALGALMAPASLFLAPISSMLRHDDAALRRCAVMLLSSQLQQRQRASKRAVSLPAESISQLVMLVDHITPFFDSASAPSRTRQAAFLAVDAIARQYAATHPEPFTKALPSAVAAASGTDFASAGGALLLASTLISRLSTRLIPSLPRLVPAIIEALEIALGLSPAAEGAAPATAAPATTASPDTFALAGTWMQTVGAALLATLPQFLRPFLPRVLRVVLHLPSMGLPRDAPLLEQGGAFVHALASAVPARLLLPSIIEANAAAAAVDGAQLVQALTLASAHVAARPAAEIQSARAAAFEVFMTALAFRDGRRAGGEQAEAVEEMAGEMLLQLTVRLNELQFRPLFLRALQWATEDSSSAVAGAEVAMLDALVATAKDSAANGPAAPSRPRAISFFRAIAPSQAKLAGLYTSYFRLALPHATVLLQPSAHANSVQIPSEPPAKRRRRPNGTNGTPSLADKAAEDGADEAELALCLRSTLLFVKLGLTNGGASAATLAQMHALEAPLLDHLSSDDPPPAGGPLDRCQTEVLEAMAALVRSLGVSESKRLHFELCNRTRSEETRKKLGALRGLATLYEALGADALVYVAEAVPFVSELMEDAETSVRTEALELMRVLESLSEEGFDM</sequence>
<dbReference type="GO" id="GO:0034455">
    <property type="term" value="C:t-UTP complex"/>
    <property type="evidence" value="ECO:0007669"/>
    <property type="project" value="TreeGrafter"/>
</dbReference>
<evidence type="ECO:0000313" key="10">
    <source>
        <dbReference type="EMBL" id="KAL1499494.1"/>
    </source>
</evidence>
<dbReference type="GO" id="GO:0032040">
    <property type="term" value="C:small-subunit processome"/>
    <property type="evidence" value="ECO:0007669"/>
    <property type="project" value="TreeGrafter"/>
</dbReference>
<dbReference type="InterPro" id="IPR012954">
    <property type="entry name" value="BP28_C_dom"/>
</dbReference>
<dbReference type="GO" id="GO:0000462">
    <property type="term" value="P:maturation of SSU-rRNA from tricistronic rRNA transcript (SSU-rRNA, 5.8S rRNA, LSU-rRNA)"/>
    <property type="evidence" value="ECO:0007669"/>
    <property type="project" value="TreeGrafter"/>
</dbReference>
<name>A0AB34IH33_PRYPA</name>
<feature type="region of interest" description="Disordered" evidence="8">
    <location>
        <begin position="1231"/>
        <end position="1252"/>
    </location>
</feature>
<accession>A0AB34IH33</accession>
<dbReference type="InterPro" id="IPR016024">
    <property type="entry name" value="ARM-type_fold"/>
</dbReference>
<protein>
    <recommendedName>
        <fullName evidence="7">HEAT repeat-containing protein 1</fullName>
    </recommendedName>
</protein>
<evidence type="ECO:0000256" key="6">
    <source>
        <dbReference type="ARBA" id="ARBA00023274"/>
    </source>
</evidence>
<dbReference type="Pfam" id="PF08146">
    <property type="entry name" value="BP28CT"/>
    <property type="match status" value="1"/>
</dbReference>
<dbReference type="GO" id="GO:0030515">
    <property type="term" value="F:snoRNA binding"/>
    <property type="evidence" value="ECO:0007669"/>
    <property type="project" value="TreeGrafter"/>
</dbReference>
<evidence type="ECO:0000256" key="4">
    <source>
        <dbReference type="ARBA" id="ARBA00022552"/>
    </source>
</evidence>
<dbReference type="GO" id="GO:0030686">
    <property type="term" value="C:90S preribosome"/>
    <property type="evidence" value="ECO:0007669"/>
    <property type="project" value="TreeGrafter"/>
</dbReference>
<gene>
    <name evidence="10" type="ORF">AB1Y20_011697</name>
</gene>
<dbReference type="SMART" id="SM01036">
    <property type="entry name" value="BP28CT"/>
    <property type="match status" value="1"/>
</dbReference>
<keyword evidence="11" id="KW-1185">Reference proteome</keyword>
<comment type="function">
    <text evidence="7">Involved in nucleolar processing of pre-18S ribosomal RNA.</text>
</comment>
<keyword evidence="3 7" id="KW-0690">Ribosome biogenesis</keyword>
<evidence type="ECO:0000256" key="5">
    <source>
        <dbReference type="ARBA" id="ARBA00023242"/>
    </source>
</evidence>
<comment type="subcellular location">
    <subcellularLocation>
        <location evidence="1 7">Nucleus</location>
        <location evidence="1 7">Nucleolus</location>
    </subcellularLocation>
</comment>
<comment type="similarity">
    <text evidence="2 7">Belongs to the HEATR1/UTP10 family.</text>
</comment>
<keyword evidence="6 7" id="KW-0687">Ribonucleoprotein</keyword>
<evidence type="ECO:0000256" key="2">
    <source>
        <dbReference type="ARBA" id="ARBA00010559"/>
    </source>
</evidence>
<proteinExistence type="inferred from homology"/>
<dbReference type="SUPFAM" id="SSF48371">
    <property type="entry name" value="ARM repeat"/>
    <property type="match status" value="1"/>
</dbReference>
<organism evidence="10 11">
    <name type="scientific">Prymnesium parvum</name>
    <name type="common">Toxic golden alga</name>
    <dbReference type="NCBI Taxonomy" id="97485"/>
    <lineage>
        <taxon>Eukaryota</taxon>
        <taxon>Haptista</taxon>
        <taxon>Haptophyta</taxon>
        <taxon>Prymnesiophyceae</taxon>
        <taxon>Prymnesiales</taxon>
        <taxon>Prymnesiaceae</taxon>
        <taxon>Prymnesium</taxon>
    </lineage>
</organism>
<dbReference type="EMBL" id="JBGBPQ010000025">
    <property type="protein sequence ID" value="KAL1499494.1"/>
    <property type="molecule type" value="Genomic_DNA"/>
</dbReference>
<feature type="compositionally biased region" description="Low complexity" evidence="8">
    <location>
        <begin position="1243"/>
        <end position="1252"/>
    </location>
</feature>
<dbReference type="PANTHER" id="PTHR13457">
    <property type="entry name" value="BAP28"/>
    <property type="match status" value="1"/>
</dbReference>
<dbReference type="InterPro" id="IPR040191">
    <property type="entry name" value="UTP10"/>
</dbReference>
<evidence type="ECO:0000256" key="3">
    <source>
        <dbReference type="ARBA" id="ARBA00022517"/>
    </source>
</evidence>
<evidence type="ECO:0000256" key="8">
    <source>
        <dbReference type="SAM" id="MobiDB-lite"/>
    </source>
</evidence>
<evidence type="ECO:0000256" key="1">
    <source>
        <dbReference type="ARBA" id="ARBA00004604"/>
    </source>
</evidence>
<feature type="region of interest" description="Disordered" evidence="8">
    <location>
        <begin position="835"/>
        <end position="860"/>
    </location>
</feature>
<comment type="caution">
    <text evidence="10">The sequence shown here is derived from an EMBL/GenBank/DDBJ whole genome shotgun (WGS) entry which is preliminary data.</text>
</comment>
<feature type="region of interest" description="Disordered" evidence="8">
    <location>
        <begin position="2069"/>
        <end position="2101"/>
    </location>
</feature>
<evidence type="ECO:0000313" key="11">
    <source>
        <dbReference type="Proteomes" id="UP001515480"/>
    </source>
</evidence>
<keyword evidence="4 7" id="KW-0698">rRNA processing</keyword>
<dbReference type="PANTHER" id="PTHR13457:SF1">
    <property type="entry name" value="HEAT REPEAT-CONTAINING PROTEIN 1"/>
    <property type="match status" value="1"/>
</dbReference>
<evidence type="ECO:0000256" key="7">
    <source>
        <dbReference type="RuleBase" id="RU367065"/>
    </source>
</evidence>
<evidence type="ECO:0000259" key="9">
    <source>
        <dbReference type="SMART" id="SM01036"/>
    </source>
</evidence>
<feature type="domain" description="BP28 C-terminal" evidence="9">
    <location>
        <begin position="1927"/>
        <end position="2125"/>
    </location>
</feature>
<dbReference type="GO" id="GO:0045943">
    <property type="term" value="P:positive regulation of transcription by RNA polymerase I"/>
    <property type="evidence" value="ECO:0007669"/>
    <property type="project" value="TreeGrafter"/>
</dbReference>